<gene>
    <name evidence="10" type="primary">mnmA</name>
    <name evidence="13" type="ORF">L21TH_0313</name>
</gene>
<comment type="similarity">
    <text evidence="10">Belongs to the MnmA/TRMU family.</text>
</comment>
<keyword evidence="14" id="KW-1185">Reference proteome</keyword>
<dbReference type="Pfam" id="PF20259">
    <property type="entry name" value="tRNA_Me_trans_M"/>
    <property type="match status" value="1"/>
</dbReference>
<sequence>MKLDKNKVAVGLSGGVDSAVAAYLLKKKGYDVIGTTMILYDKFDKQGNRIDLDFVEDAKRIANKLDIPHYIIDLRDSFKNIVIKEFIDEYLRGRTPNPCVTCNRAIKYGKLIEAAHNLGAYYIATGHYARIYYDKKIKRYRIFRGVAERKDQAYMLYSLKQEQLKHILLPLGEYNSKKEIREIALSVVPNVADKPDSIGVCFAPNGDHKKYLASITPKAIKRGNFVDKEGNILGKHKGIVNYTIGQRRGLGINFNRPMFVVDINAEKNEVVLGNDEDTYSNGLIGTNANFTIFDQLKGELKVEAKVCQWGWFLPATVTSLGENKVKVMFEKKERAIAPGQSVVFYDKDEVIGGAIIDSVL</sequence>
<dbReference type="GO" id="GO:0000049">
    <property type="term" value="F:tRNA binding"/>
    <property type="evidence" value="ECO:0007669"/>
    <property type="project" value="UniProtKB-KW"/>
</dbReference>
<feature type="binding site" evidence="10">
    <location>
        <position position="126"/>
    </location>
    <ligand>
        <name>ATP</name>
        <dbReference type="ChEBI" id="CHEBI:30616"/>
    </ligand>
</feature>
<keyword evidence="10" id="KW-0963">Cytoplasm</keyword>
<comment type="caution">
    <text evidence="10">Lacks conserved residue(s) required for the propagation of feature annotation.</text>
</comment>
<dbReference type="AlphaFoldDB" id="R1CYC2"/>
<dbReference type="PANTHER" id="PTHR11933">
    <property type="entry name" value="TRNA 5-METHYLAMINOMETHYL-2-THIOURIDYLATE -METHYLTRANSFERASE"/>
    <property type="match status" value="1"/>
</dbReference>
<dbReference type="InterPro" id="IPR004506">
    <property type="entry name" value="MnmA-like"/>
</dbReference>
<feature type="active site" description="Nucleophile" evidence="10">
    <location>
        <position position="102"/>
    </location>
</feature>
<dbReference type="InterPro" id="IPR046884">
    <property type="entry name" value="MnmA-like_central"/>
</dbReference>
<comment type="catalytic activity">
    <reaction evidence="8 10">
        <text>S-sulfanyl-L-cysteinyl-[protein] + uridine(34) in tRNA + AH2 + ATP = 2-thiouridine(34) in tRNA + L-cysteinyl-[protein] + A + AMP + diphosphate + H(+)</text>
        <dbReference type="Rhea" id="RHEA:47032"/>
        <dbReference type="Rhea" id="RHEA-COMP:10131"/>
        <dbReference type="Rhea" id="RHEA-COMP:11726"/>
        <dbReference type="Rhea" id="RHEA-COMP:11727"/>
        <dbReference type="Rhea" id="RHEA-COMP:11728"/>
        <dbReference type="ChEBI" id="CHEBI:13193"/>
        <dbReference type="ChEBI" id="CHEBI:15378"/>
        <dbReference type="ChEBI" id="CHEBI:17499"/>
        <dbReference type="ChEBI" id="CHEBI:29950"/>
        <dbReference type="ChEBI" id="CHEBI:30616"/>
        <dbReference type="ChEBI" id="CHEBI:33019"/>
        <dbReference type="ChEBI" id="CHEBI:61963"/>
        <dbReference type="ChEBI" id="CHEBI:65315"/>
        <dbReference type="ChEBI" id="CHEBI:87170"/>
        <dbReference type="ChEBI" id="CHEBI:456215"/>
        <dbReference type="EC" id="2.8.1.13"/>
    </reaction>
</comment>
<dbReference type="GO" id="GO:0103016">
    <property type="term" value="F:tRNA-uridine 2-sulfurtransferase activity"/>
    <property type="evidence" value="ECO:0007669"/>
    <property type="project" value="UniProtKB-EC"/>
</dbReference>
<evidence type="ECO:0000256" key="5">
    <source>
        <dbReference type="ARBA" id="ARBA00022840"/>
    </source>
</evidence>
<evidence type="ECO:0000313" key="14">
    <source>
        <dbReference type="Proteomes" id="UP000013378"/>
    </source>
</evidence>
<evidence type="ECO:0000256" key="2">
    <source>
        <dbReference type="ARBA" id="ARBA00022679"/>
    </source>
</evidence>
<dbReference type="SUPFAM" id="SSF52402">
    <property type="entry name" value="Adenine nucleotide alpha hydrolases-like"/>
    <property type="match status" value="1"/>
</dbReference>
<keyword evidence="1 10" id="KW-0820">tRNA-binding</keyword>
<keyword evidence="7" id="KW-1015">Disulfide bond</keyword>
<feature type="domain" description="tRNA-specific 2-thiouridylase MnmA-like C-terminal" evidence="11">
    <location>
        <begin position="282"/>
        <end position="356"/>
    </location>
</feature>
<dbReference type="Proteomes" id="UP000013378">
    <property type="component" value="Unassembled WGS sequence"/>
</dbReference>
<dbReference type="Gene3D" id="3.40.50.620">
    <property type="entry name" value="HUPs"/>
    <property type="match status" value="1"/>
</dbReference>
<keyword evidence="2 10" id="KW-0808">Transferase</keyword>
<dbReference type="PANTHER" id="PTHR11933:SF5">
    <property type="entry name" value="MITOCHONDRIAL TRNA-SPECIFIC 2-THIOURIDYLASE 1"/>
    <property type="match status" value="1"/>
</dbReference>
<feature type="binding site" evidence="10">
    <location>
        <begin position="11"/>
        <end position="18"/>
    </location>
    <ligand>
        <name>ATP</name>
        <dbReference type="ChEBI" id="CHEBI:30616"/>
    </ligand>
</feature>
<dbReference type="HAMAP" id="MF_00144">
    <property type="entry name" value="tRNA_thiouridyl_MnmA"/>
    <property type="match status" value="1"/>
</dbReference>
<dbReference type="PATRIC" id="fig|1304284.3.peg.308"/>
<protein>
    <recommendedName>
        <fullName evidence="10">tRNA-specific 2-thiouridylase MnmA</fullName>
        <ecNumber evidence="10">2.8.1.13</ecNumber>
    </recommendedName>
</protein>
<dbReference type="GO" id="GO:0005524">
    <property type="term" value="F:ATP binding"/>
    <property type="evidence" value="ECO:0007669"/>
    <property type="project" value="UniProtKB-KW"/>
</dbReference>
<evidence type="ECO:0000256" key="8">
    <source>
        <dbReference type="ARBA" id="ARBA00051542"/>
    </source>
</evidence>
<feature type="binding site" evidence="10">
    <location>
        <position position="37"/>
    </location>
    <ligand>
        <name>ATP</name>
        <dbReference type="ChEBI" id="CHEBI:30616"/>
    </ligand>
</feature>
<dbReference type="GO" id="GO:0002143">
    <property type="term" value="P:tRNA wobble position uridine thiolation"/>
    <property type="evidence" value="ECO:0007669"/>
    <property type="project" value="TreeGrafter"/>
</dbReference>
<dbReference type="InterPro" id="IPR014729">
    <property type="entry name" value="Rossmann-like_a/b/a_fold"/>
</dbReference>
<dbReference type="InterPro" id="IPR046885">
    <property type="entry name" value="MnmA-like_C"/>
</dbReference>
<dbReference type="RefSeq" id="WP_006307431.1">
    <property type="nucleotide sequence ID" value="NZ_ARZA01000047.1"/>
</dbReference>
<evidence type="ECO:0000256" key="7">
    <source>
        <dbReference type="ARBA" id="ARBA00023157"/>
    </source>
</evidence>
<dbReference type="EC" id="2.8.1.13" evidence="10"/>
<evidence type="ECO:0000256" key="10">
    <source>
        <dbReference type="HAMAP-Rule" id="MF_00144"/>
    </source>
</evidence>
<dbReference type="NCBIfam" id="NF001138">
    <property type="entry name" value="PRK00143.1"/>
    <property type="match status" value="1"/>
</dbReference>
<feature type="site" description="Interaction with tRNA" evidence="10">
    <location>
        <position position="340"/>
    </location>
</feature>
<keyword evidence="5 10" id="KW-0067">ATP-binding</keyword>
<feature type="active site" description="Cysteine persulfide intermediate" evidence="10">
    <location>
        <position position="201"/>
    </location>
</feature>
<feature type="domain" description="tRNA-specific 2-thiouridylase MnmA-like central" evidence="12">
    <location>
        <begin position="210"/>
        <end position="273"/>
    </location>
</feature>
<evidence type="ECO:0000256" key="1">
    <source>
        <dbReference type="ARBA" id="ARBA00022555"/>
    </source>
</evidence>
<dbReference type="GO" id="GO:0005737">
    <property type="term" value="C:cytoplasm"/>
    <property type="evidence" value="ECO:0007669"/>
    <property type="project" value="UniProtKB-SubCell"/>
</dbReference>
<name>R1CYC2_9FIRM</name>
<evidence type="ECO:0000259" key="11">
    <source>
        <dbReference type="Pfam" id="PF20258"/>
    </source>
</evidence>
<evidence type="ECO:0000256" key="6">
    <source>
        <dbReference type="ARBA" id="ARBA00022884"/>
    </source>
</evidence>
<reference evidence="13 14" key="1">
    <citation type="journal article" date="2015" name="Geomicrobiol. J.">
        <title>Caldisalinibacter kiritimatiensis gen. nov., sp. nov., a moderately thermohalophilic thiosulfate-reducing bacterium from a hypersaline microbial mat.</title>
        <authorList>
            <person name="Ben Hania W."/>
            <person name="Joseph M."/>
            <person name="Fiebig A."/>
            <person name="Bunk B."/>
            <person name="Klenk H.-P."/>
            <person name="Fardeau M.-L."/>
            <person name="Spring S."/>
        </authorList>
    </citation>
    <scope>NUCLEOTIDE SEQUENCE [LARGE SCALE GENOMIC DNA]</scope>
    <source>
        <strain evidence="13 14">L21-TH-D2</strain>
    </source>
</reference>
<dbReference type="Pfam" id="PF03054">
    <property type="entry name" value="tRNA_Me_trans"/>
    <property type="match status" value="1"/>
</dbReference>
<comment type="subcellular location">
    <subcellularLocation>
        <location evidence="10">Cytoplasm</location>
    </subcellularLocation>
</comment>
<proteinExistence type="inferred from homology"/>
<dbReference type="OrthoDB" id="9800696at2"/>
<dbReference type="FunFam" id="2.30.30.280:FF:000001">
    <property type="entry name" value="tRNA-specific 2-thiouridylase MnmA"/>
    <property type="match status" value="1"/>
</dbReference>
<comment type="caution">
    <text evidence="13">The sequence shown here is derived from an EMBL/GenBank/DDBJ whole genome shotgun (WGS) entry which is preliminary data.</text>
</comment>
<dbReference type="InterPro" id="IPR023382">
    <property type="entry name" value="MnmA-like_central_sf"/>
</dbReference>
<keyword evidence="13" id="KW-0489">Methyltransferase</keyword>
<keyword evidence="4 10" id="KW-0547">Nucleotide-binding</keyword>
<dbReference type="Pfam" id="PF20258">
    <property type="entry name" value="tRNA_Me_trans_C"/>
    <property type="match status" value="1"/>
</dbReference>
<dbReference type="NCBIfam" id="TIGR00420">
    <property type="entry name" value="trmU"/>
    <property type="match status" value="1"/>
</dbReference>
<accession>R1CYC2</accession>
<evidence type="ECO:0000259" key="12">
    <source>
        <dbReference type="Pfam" id="PF20259"/>
    </source>
</evidence>
<keyword evidence="3 10" id="KW-0819">tRNA processing</keyword>
<evidence type="ECO:0000256" key="9">
    <source>
        <dbReference type="ARBA" id="ARBA00056575"/>
    </source>
</evidence>
<feature type="site" description="Interaction with tRNA" evidence="10">
    <location>
        <position position="127"/>
    </location>
</feature>
<dbReference type="EMBL" id="ARZA01000047">
    <property type="protein sequence ID" value="EOD01574.1"/>
    <property type="molecule type" value="Genomic_DNA"/>
</dbReference>
<evidence type="ECO:0000256" key="3">
    <source>
        <dbReference type="ARBA" id="ARBA00022694"/>
    </source>
</evidence>
<keyword evidence="6 10" id="KW-0694">RNA-binding</keyword>
<dbReference type="Gene3D" id="2.30.30.280">
    <property type="entry name" value="Adenine nucleotide alpha hydrolases-like domains"/>
    <property type="match status" value="1"/>
</dbReference>
<organism evidence="13 14">
    <name type="scientific">Caldisalinibacter kiritimatiensis</name>
    <dbReference type="NCBI Taxonomy" id="1304284"/>
    <lineage>
        <taxon>Bacteria</taxon>
        <taxon>Bacillati</taxon>
        <taxon>Bacillota</taxon>
        <taxon>Tissierellia</taxon>
        <taxon>Tissierellales</taxon>
        <taxon>Thermohalobacteraceae</taxon>
        <taxon>Caldisalinibacter</taxon>
    </lineage>
</organism>
<dbReference type="STRING" id="1304284.L21TH_0313"/>
<comment type="function">
    <text evidence="9 10">Catalyzes the 2-thiolation of uridine at the wobble position (U34) of tRNA, leading to the formation of s(2)U34.</text>
</comment>
<dbReference type="eggNOG" id="COG0482">
    <property type="taxonomic scope" value="Bacteria"/>
</dbReference>
<dbReference type="GO" id="GO:0032259">
    <property type="term" value="P:methylation"/>
    <property type="evidence" value="ECO:0007669"/>
    <property type="project" value="UniProtKB-KW"/>
</dbReference>
<evidence type="ECO:0000313" key="13">
    <source>
        <dbReference type="EMBL" id="EOD01574.1"/>
    </source>
</evidence>
<dbReference type="Gene3D" id="2.40.30.10">
    <property type="entry name" value="Translation factors"/>
    <property type="match status" value="1"/>
</dbReference>
<evidence type="ECO:0000256" key="4">
    <source>
        <dbReference type="ARBA" id="ARBA00022741"/>
    </source>
</evidence>
<dbReference type="CDD" id="cd01998">
    <property type="entry name" value="MnmA_TRMU-like"/>
    <property type="match status" value="1"/>
</dbReference>
<dbReference type="GO" id="GO:0008168">
    <property type="term" value="F:methyltransferase activity"/>
    <property type="evidence" value="ECO:0007669"/>
    <property type="project" value="UniProtKB-KW"/>
</dbReference>
<feature type="region of interest" description="Interaction with tRNA" evidence="10">
    <location>
        <begin position="150"/>
        <end position="152"/>
    </location>
</feature>